<reference evidence="1 2" key="1">
    <citation type="submission" date="2024-06" db="EMBL/GenBank/DDBJ databases">
        <title>The draft genome of Grus japonensis, version 3.</title>
        <authorList>
            <person name="Nabeshima K."/>
            <person name="Suzuki S."/>
            <person name="Onuma M."/>
        </authorList>
    </citation>
    <scope>NUCLEOTIDE SEQUENCE [LARGE SCALE GENOMIC DNA]</scope>
    <source>
        <strain evidence="1 2">451A</strain>
    </source>
</reference>
<protein>
    <submittedName>
        <fullName evidence="1">Mitochondrial enolase superfamily member 1</fullName>
    </submittedName>
</protein>
<organism evidence="1 2">
    <name type="scientific">Grus japonensis</name>
    <name type="common">Japanese crane</name>
    <name type="synonym">Red-crowned crane</name>
    <dbReference type="NCBI Taxonomy" id="30415"/>
    <lineage>
        <taxon>Eukaryota</taxon>
        <taxon>Metazoa</taxon>
        <taxon>Chordata</taxon>
        <taxon>Craniata</taxon>
        <taxon>Vertebrata</taxon>
        <taxon>Euteleostomi</taxon>
        <taxon>Archelosauria</taxon>
        <taxon>Archosauria</taxon>
        <taxon>Dinosauria</taxon>
        <taxon>Saurischia</taxon>
        <taxon>Theropoda</taxon>
        <taxon>Coelurosauria</taxon>
        <taxon>Aves</taxon>
        <taxon>Neognathae</taxon>
        <taxon>Neoaves</taxon>
        <taxon>Gruiformes</taxon>
        <taxon>Gruidae</taxon>
        <taxon>Grus</taxon>
    </lineage>
</organism>
<gene>
    <name evidence="1" type="ORF">GRJ2_002893300</name>
</gene>
<dbReference type="PANTHER" id="PTHR33332">
    <property type="entry name" value="REVERSE TRANSCRIPTASE DOMAIN-CONTAINING PROTEIN"/>
    <property type="match status" value="1"/>
</dbReference>
<dbReference type="Proteomes" id="UP001623348">
    <property type="component" value="Unassembled WGS sequence"/>
</dbReference>
<name>A0ABC9Y5E7_GRUJA</name>
<comment type="caution">
    <text evidence="1">The sequence shown here is derived from an EMBL/GenBank/DDBJ whole genome shotgun (WGS) entry which is preliminary data.</text>
</comment>
<evidence type="ECO:0000313" key="2">
    <source>
        <dbReference type="Proteomes" id="UP001623348"/>
    </source>
</evidence>
<accession>A0ABC9Y5E7</accession>
<keyword evidence="2" id="KW-1185">Reference proteome</keyword>
<evidence type="ECO:0000313" key="1">
    <source>
        <dbReference type="EMBL" id="GAB0204277.1"/>
    </source>
</evidence>
<proteinExistence type="predicted"/>
<dbReference type="AlphaFoldDB" id="A0ABC9Y5E7"/>
<dbReference type="EMBL" id="BAAFJT010000040">
    <property type="protein sequence ID" value="GAB0204277.1"/>
    <property type="molecule type" value="Genomic_DNA"/>
</dbReference>
<sequence length="158" mass="18169">MSLLMIWTMRQCSLKTFADDTKLGGVADMPEGCAAIQRDFDRLEKCADRNLIQINKRKCKVLDLRMNNVRHMGSMLGVIHPGNIFAEKVMVVSKMNMQPAMRPCHKEGHSFLDCIKWHVAGRSREIALPLYSALVRPHLEYCAHFLASQYKREMEFLS</sequence>